<reference evidence="2" key="1">
    <citation type="journal article" date="2005" name="Nature">
        <title>The map-based sequence of the rice genome.</title>
        <authorList>
            <consortium name="International rice genome sequencing project (IRGSP)"/>
            <person name="Matsumoto T."/>
            <person name="Wu J."/>
            <person name="Kanamori H."/>
            <person name="Katayose Y."/>
            <person name="Fujisawa M."/>
            <person name="Namiki N."/>
            <person name="Mizuno H."/>
            <person name="Yamamoto K."/>
            <person name="Antonio B.A."/>
            <person name="Baba T."/>
            <person name="Sakata K."/>
            <person name="Nagamura Y."/>
            <person name="Aoki H."/>
            <person name="Arikawa K."/>
            <person name="Arita K."/>
            <person name="Bito T."/>
            <person name="Chiden Y."/>
            <person name="Fujitsuka N."/>
            <person name="Fukunaka R."/>
            <person name="Hamada M."/>
            <person name="Harada C."/>
            <person name="Hayashi A."/>
            <person name="Hijishita S."/>
            <person name="Honda M."/>
            <person name="Hosokawa S."/>
            <person name="Ichikawa Y."/>
            <person name="Idonuma A."/>
            <person name="Iijima M."/>
            <person name="Ikeda M."/>
            <person name="Ikeno M."/>
            <person name="Ito K."/>
            <person name="Ito S."/>
            <person name="Ito T."/>
            <person name="Ito Y."/>
            <person name="Ito Y."/>
            <person name="Iwabuchi A."/>
            <person name="Kamiya K."/>
            <person name="Karasawa W."/>
            <person name="Kurita K."/>
            <person name="Katagiri S."/>
            <person name="Kikuta A."/>
            <person name="Kobayashi H."/>
            <person name="Kobayashi N."/>
            <person name="Machita K."/>
            <person name="Maehara T."/>
            <person name="Masukawa M."/>
            <person name="Mizubayashi T."/>
            <person name="Mukai Y."/>
            <person name="Nagasaki H."/>
            <person name="Nagata Y."/>
            <person name="Naito S."/>
            <person name="Nakashima M."/>
            <person name="Nakama Y."/>
            <person name="Nakamichi Y."/>
            <person name="Nakamura M."/>
            <person name="Meguro A."/>
            <person name="Negishi M."/>
            <person name="Ohta I."/>
            <person name="Ohta T."/>
            <person name="Okamoto M."/>
            <person name="Ono N."/>
            <person name="Saji S."/>
            <person name="Sakaguchi M."/>
            <person name="Sakai K."/>
            <person name="Shibata M."/>
            <person name="Shimokawa T."/>
            <person name="Song J."/>
            <person name="Takazaki Y."/>
            <person name="Terasawa K."/>
            <person name="Tsugane M."/>
            <person name="Tsuji K."/>
            <person name="Ueda S."/>
            <person name="Waki K."/>
            <person name="Yamagata H."/>
            <person name="Yamamoto M."/>
            <person name="Yamamoto S."/>
            <person name="Yamane H."/>
            <person name="Yoshiki S."/>
            <person name="Yoshihara R."/>
            <person name="Yukawa K."/>
            <person name="Zhong H."/>
            <person name="Yano M."/>
            <person name="Yuan Q."/>
            <person name="Ouyang S."/>
            <person name="Liu J."/>
            <person name="Jones K.M."/>
            <person name="Gansberger K."/>
            <person name="Moffat K."/>
            <person name="Hill J."/>
            <person name="Bera J."/>
            <person name="Fadrosh D."/>
            <person name="Jin S."/>
            <person name="Johri S."/>
            <person name="Kim M."/>
            <person name="Overton L."/>
            <person name="Reardon M."/>
            <person name="Tsitrin T."/>
            <person name="Vuong H."/>
            <person name="Weaver B."/>
            <person name="Ciecko A."/>
            <person name="Tallon L."/>
            <person name="Jackson J."/>
            <person name="Pai G."/>
            <person name="Aken S.V."/>
            <person name="Utterback T."/>
            <person name="Reidmuller S."/>
            <person name="Feldblyum T."/>
            <person name="Hsiao J."/>
            <person name="Zismann V."/>
            <person name="Iobst S."/>
            <person name="de Vazeille A.R."/>
            <person name="Buell C.R."/>
            <person name="Ying K."/>
            <person name="Li Y."/>
            <person name="Lu T."/>
            <person name="Huang Y."/>
            <person name="Zhao Q."/>
            <person name="Feng Q."/>
            <person name="Zhang L."/>
            <person name="Zhu J."/>
            <person name="Weng Q."/>
            <person name="Mu J."/>
            <person name="Lu Y."/>
            <person name="Fan D."/>
            <person name="Liu Y."/>
            <person name="Guan J."/>
            <person name="Zhang Y."/>
            <person name="Yu S."/>
            <person name="Liu X."/>
            <person name="Zhang Y."/>
            <person name="Hong G."/>
            <person name="Han B."/>
            <person name="Choisne N."/>
            <person name="Demange N."/>
            <person name="Orjeda G."/>
            <person name="Samain S."/>
            <person name="Cattolico L."/>
            <person name="Pelletier E."/>
            <person name="Couloux A."/>
            <person name="Segurens B."/>
            <person name="Wincker P."/>
            <person name="D'Hont A."/>
            <person name="Scarpelli C."/>
            <person name="Weissenbach J."/>
            <person name="Salanoubat M."/>
            <person name="Quetier F."/>
            <person name="Yu Y."/>
            <person name="Kim H.R."/>
            <person name="Rambo T."/>
            <person name="Currie J."/>
            <person name="Collura K."/>
            <person name="Luo M."/>
            <person name="Yang T."/>
            <person name="Ammiraju J.S.S."/>
            <person name="Engler F."/>
            <person name="Soderlund C."/>
            <person name="Wing R.A."/>
            <person name="Palmer L.E."/>
            <person name="de la Bastide M."/>
            <person name="Spiegel L."/>
            <person name="Nascimento L."/>
            <person name="Zutavern T."/>
            <person name="O'Shaughnessy A."/>
            <person name="Dike S."/>
            <person name="Dedhia N."/>
            <person name="Preston R."/>
            <person name="Balija V."/>
            <person name="McCombie W.R."/>
            <person name="Chow T."/>
            <person name="Chen H."/>
            <person name="Chung M."/>
            <person name="Chen C."/>
            <person name="Shaw J."/>
            <person name="Wu H."/>
            <person name="Hsiao K."/>
            <person name="Chao Y."/>
            <person name="Chu M."/>
            <person name="Cheng C."/>
            <person name="Hour A."/>
            <person name="Lee P."/>
            <person name="Lin S."/>
            <person name="Lin Y."/>
            <person name="Liou J."/>
            <person name="Liu S."/>
            <person name="Hsing Y."/>
            <person name="Raghuvanshi S."/>
            <person name="Mohanty A."/>
            <person name="Bharti A.K."/>
            <person name="Gaur A."/>
            <person name="Gupta V."/>
            <person name="Kumar D."/>
            <person name="Ravi V."/>
            <person name="Vij S."/>
            <person name="Kapur A."/>
            <person name="Khurana P."/>
            <person name="Khurana P."/>
            <person name="Khurana J.P."/>
            <person name="Tyagi A.K."/>
            <person name="Gaikwad K."/>
            <person name="Singh A."/>
            <person name="Dalal V."/>
            <person name="Srivastava S."/>
            <person name="Dixit A."/>
            <person name="Pal A.K."/>
            <person name="Ghazi I.A."/>
            <person name="Yadav M."/>
            <person name="Pandit A."/>
            <person name="Bhargava A."/>
            <person name="Sureshbabu K."/>
            <person name="Batra K."/>
            <person name="Sharma T.R."/>
            <person name="Mohapatra T."/>
            <person name="Singh N.K."/>
            <person name="Messing J."/>
            <person name="Nelson A.B."/>
            <person name="Fuks G."/>
            <person name="Kavchok S."/>
            <person name="Keizer G."/>
            <person name="Linton E."/>
            <person name="Llaca V."/>
            <person name="Song R."/>
            <person name="Tanyolac B."/>
            <person name="Young S."/>
            <person name="Ho-Il K."/>
            <person name="Hahn J.H."/>
            <person name="Sangsakoo G."/>
            <person name="Vanavichit A."/>
            <person name="de Mattos Luiz.A.T."/>
            <person name="Zimmer P.D."/>
            <person name="Malone G."/>
            <person name="Dellagostin O."/>
            <person name="de Oliveira A.C."/>
            <person name="Bevan M."/>
            <person name="Bancroft I."/>
            <person name="Minx P."/>
            <person name="Cordum H."/>
            <person name="Wilson R."/>
            <person name="Cheng Z."/>
            <person name="Jin W."/>
            <person name="Jiang J."/>
            <person name="Leong S.A."/>
            <person name="Iwama H."/>
            <person name="Gojobori T."/>
            <person name="Itoh T."/>
            <person name="Niimura Y."/>
            <person name="Fujii Y."/>
            <person name="Habara T."/>
            <person name="Sakai H."/>
            <person name="Sato Y."/>
            <person name="Wilson G."/>
            <person name="Kumar K."/>
            <person name="McCouch S."/>
            <person name="Juretic N."/>
            <person name="Hoen D."/>
            <person name="Wright S."/>
            <person name="Bruskiewich R."/>
            <person name="Bureau T."/>
            <person name="Miyao A."/>
            <person name="Hirochika H."/>
            <person name="Nishikawa T."/>
            <person name="Kadowaki K."/>
            <person name="Sugiura M."/>
            <person name="Burr B."/>
            <person name="Sasaki T."/>
        </authorList>
    </citation>
    <scope>NUCLEOTIDE SEQUENCE [LARGE SCALE GENOMIC DNA]</scope>
    <source>
        <strain evidence="2">cv. Nipponbare</strain>
    </source>
</reference>
<name>Q67UG9_ORYSJ</name>
<dbReference type="EMBL" id="AP005559">
    <property type="protein sequence ID" value="BAD38200.1"/>
    <property type="molecule type" value="Genomic_DNA"/>
</dbReference>
<organism evidence="1 2">
    <name type="scientific">Oryza sativa subsp. japonica</name>
    <name type="common">Rice</name>
    <dbReference type="NCBI Taxonomy" id="39947"/>
    <lineage>
        <taxon>Eukaryota</taxon>
        <taxon>Viridiplantae</taxon>
        <taxon>Streptophyta</taxon>
        <taxon>Embryophyta</taxon>
        <taxon>Tracheophyta</taxon>
        <taxon>Spermatophyta</taxon>
        <taxon>Magnoliopsida</taxon>
        <taxon>Liliopsida</taxon>
        <taxon>Poales</taxon>
        <taxon>Poaceae</taxon>
        <taxon>BOP clade</taxon>
        <taxon>Oryzoideae</taxon>
        <taxon>Oryzeae</taxon>
        <taxon>Oryzinae</taxon>
        <taxon>Oryza</taxon>
        <taxon>Oryza sativa</taxon>
    </lineage>
</organism>
<dbReference type="AlphaFoldDB" id="Q67UG9"/>
<reference evidence="2" key="2">
    <citation type="journal article" date="2008" name="Nucleic Acids Res.">
        <title>The rice annotation project database (RAP-DB): 2008 update.</title>
        <authorList>
            <consortium name="The rice annotation project (RAP)"/>
        </authorList>
    </citation>
    <scope>GENOME REANNOTATION</scope>
    <source>
        <strain evidence="2">cv. Nipponbare</strain>
    </source>
</reference>
<sequence length="61" mass="6355">MRASSTRAAYRAIGYRLQHGEARGLARGIWLGCPRLGLSADASPWPGGGLEERSGVEAGAS</sequence>
<evidence type="ECO:0000313" key="1">
    <source>
        <dbReference type="EMBL" id="BAD38200.1"/>
    </source>
</evidence>
<protein>
    <submittedName>
        <fullName evidence="1">Uncharacterized protein</fullName>
    </submittedName>
</protein>
<accession>Q67UG9</accession>
<proteinExistence type="predicted"/>
<dbReference type="Proteomes" id="UP000000763">
    <property type="component" value="Chromosome 9"/>
</dbReference>
<gene>
    <name evidence="1" type="primary">OJ1163_C07.1</name>
</gene>
<evidence type="ECO:0000313" key="2">
    <source>
        <dbReference type="Proteomes" id="UP000000763"/>
    </source>
</evidence>